<dbReference type="InterPro" id="IPR011011">
    <property type="entry name" value="Znf_FYVE_PHD"/>
</dbReference>
<gene>
    <name evidence="5" type="ORF">SCARUB_02149</name>
</gene>
<dbReference type="SUPFAM" id="SSF57903">
    <property type="entry name" value="FYVE/PHD zinc finger"/>
    <property type="match status" value="1"/>
</dbReference>
<accession>A0A1E3XAU1</accession>
<evidence type="ECO:0000256" key="2">
    <source>
        <dbReference type="ARBA" id="ARBA00022771"/>
    </source>
</evidence>
<comment type="caution">
    <text evidence="5">The sequence shown here is derived from an EMBL/GenBank/DDBJ whole genome shotgun (WGS) entry which is preliminary data.</text>
</comment>
<dbReference type="Proteomes" id="UP000094056">
    <property type="component" value="Unassembled WGS sequence"/>
</dbReference>
<evidence type="ECO:0000313" key="5">
    <source>
        <dbReference type="EMBL" id="ODS32709.1"/>
    </source>
</evidence>
<dbReference type="GO" id="GO:0008270">
    <property type="term" value="F:zinc ion binding"/>
    <property type="evidence" value="ECO:0007669"/>
    <property type="project" value="UniProtKB-KW"/>
</dbReference>
<dbReference type="SUPFAM" id="SSF57889">
    <property type="entry name" value="Cysteine-rich domain"/>
    <property type="match status" value="1"/>
</dbReference>
<dbReference type="PROSITE" id="PS50081">
    <property type="entry name" value="ZF_DAG_PE_2"/>
    <property type="match status" value="2"/>
</dbReference>
<evidence type="ECO:0000313" key="6">
    <source>
        <dbReference type="Proteomes" id="UP000094056"/>
    </source>
</evidence>
<keyword evidence="2" id="KW-0863">Zinc-finger</keyword>
<dbReference type="SMART" id="SM00109">
    <property type="entry name" value="C1"/>
    <property type="match status" value="2"/>
</dbReference>
<name>A0A1E3XAU1_9BACT</name>
<dbReference type="Pfam" id="PF07603">
    <property type="entry name" value="Lcl_C"/>
    <property type="match status" value="1"/>
</dbReference>
<dbReference type="AlphaFoldDB" id="A0A1E3XAU1"/>
<dbReference type="SMART" id="SM00249">
    <property type="entry name" value="PHD"/>
    <property type="match status" value="2"/>
</dbReference>
<evidence type="ECO:0000259" key="4">
    <source>
        <dbReference type="PROSITE" id="PS50081"/>
    </source>
</evidence>
<evidence type="ECO:0000256" key="3">
    <source>
        <dbReference type="ARBA" id="ARBA00022833"/>
    </source>
</evidence>
<dbReference type="EMBL" id="MAYW01000051">
    <property type="protein sequence ID" value="ODS32709.1"/>
    <property type="molecule type" value="Genomic_DNA"/>
</dbReference>
<proteinExistence type="predicted"/>
<keyword evidence="1" id="KW-0479">Metal-binding</keyword>
<organism evidence="5 6">
    <name type="scientific">Candidatus Scalindua rubra</name>
    <dbReference type="NCBI Taxonomy" id="1872076"/>
    <lineage>
        <taxon>Bacteria</taxon>
        <taxon>Pseudomonadati</taxon>
        <taxon>Planctomycetota</taxon>
        <taxon>Candidatus Brocadiia</taxon>
        <taxon>Candidatus Brocadiales</taxon>
        <taxon>Candidatus Scalinduaceae</taxon>
        <taxon>Candidatus Scalindua</taxon>
    </lineage>
</organism>
<protein>
    <recommendedName>
        <fullName evidence="4">Phorbol-ester/DAG-type domain-containing protein</fullName>
    </recommendedName>
</protein>
<feature type="domain" description="Phorbol-ester/DAG-type" evidence="4">
    <location>
        <begin position="121"/>
        <end position="179"/>
    </location>
</feature>
<dbReference type="InterPro" id="IPR001965">
    <property type="entry name" value="Znf_PHD"/>
</dbReference>
<dbReference type="InterPro" id="IPR002219">
    <property type="entry name" value="PKC_DAG/PE"/>
</dbReference>
<dbReference type="InterPro" id="IPR011460">
    <property type="entry name" value="Lcl_C"/>
</dbReference>
<keyword evidence="3" id="KW-0862">Zinc</keyword>
<dbReference type="Pfam" id="PF00130">
    <property type="entry name" value="C1_1"/>
    <property type="match status" value="1"/>
</dbReference>
<sequence length="357" mass="40784">MSKREELLEKLEERFILGEISEETYKELNAKLLGKMKTSESPEQVKDKPEASVVIPTQYCPVCGRSIKQEQGFQCQNCKKVCHEDCRGEHPDGKALPICDTCAQEELTQKKAVTKKPAGVYKKFKSQILAKAIGKSTQYCPICYGFIEQGKGSECQNCKKACHEDCLGEHPDDKAIQICDTCAQEVLEKKEAMTKKPVYVPRAKPTIVSDDIYLKLFKLDRSNRPLKYTENDYEDNGDGTVTDITTGLMWQQSGANRGMGYYEAFDHVHKMNRHSSAGYKGWRLPTIDELMSLLEKDKNVNGQYIDDIFEKKQKWCWSADKHLHNKSWYVDFVAGRISSDSVKTINFVRAVRTCYHE</sequence>
<dbReference type="InterPro" id="IPR046349">
    <property type="entry name" value="C1-like_sf"/>
</dbReference>
<reference evidence="5 6" key="1">
    <citation type="submission" date="2016-07" db="EMBL/GenBank/DDBJ databases">
        <title>Draft genome of Scalindua rubra, obtained from a brine-seawater interface in the Red Sea, sheds light on salt adaptation in anammox bacteria.</title>
        <authorList>
            <person name="Speth D.R."/>
            <person name="Lagkouvardos I."/>
            <person name="Wang Y."/>
            <person name="Qian P.-Y."/>
            <person name="Dutilh B.E."/>
            <person name="Jetten M.S."/>
        </authorList>
    </citation>
    <scope>NUCLEOTIDE SEQUENCE [LARGE SCALE GENOMIC DNA]</scope>
    <source>
        <strain evidence="5">BSI-1</strain>
    </source>
</reference>
<feature type="domain" description="Phorbol-ester/DAG-type" evidence="4">
    <location>
        <begin position="46"/>
        <end position="99"/>
    </location>
</feature>
<evidence type="ECO:0000256" key="1">
    <source>
        <dbReference type="ARBA" id="ARBA00022723"/>
    </source>
</evidence>
<dbReference type="Gene3D" id="3.30.60.20">
    <property type="match status" value="1"/>
</dbReference>